<dbReference type="AlphaFoldDB" id="A0A7Z7BRZ2"/>
<accession>A0A7Z7BRZ2</accession>
<feature type="transmembrane region" description="Helical" evidence="1">
    <location>
        <begin position="21"/>
        <end position="39"/>
    </location>
</feature>
<name>A0A7Z7BRZ2_9HYPH</name>
<gene>
    <name evidence="2" type="ORF">SAMN05428983_4704</name>
</gene>
<evidence type="ECO:0000313" key="3">
    <source>
        <dbReference type="Proteomes" id="UP000198917"/>
    </source>
</evidence>
<comment type="caution">
    <text evidence="2">The sequence shown here is derived from an EMBL/GenBank/DDBJ whole genome shotgun (WGS) entry which is preliminary data.</text>
</comment>
<proteinExistence type="predicted"/>
<reference evidence="2 3" key="1">
    <citation type="submission" date="2016-10" db="EMBL/GenBank/DDBJ databases">
        <authorList>
            <person name="Varghese N."/>
            <person name="Submissions S."/>
        </authorList>
    </citation>
    <scope>NUCLEOTIDE SEQUENCE [LARGE SCALE GENOMIC DNA]</scope>
    <source>
        <strain evidence="2 3">PDC82</strain>
    </source>
</reference>
<keyword evidence="1" id="KW-1133">Transmembrane helix</keyword>
<sequence>MSRHRRRQVLLHKMAGYIQTLIFLGTFLAGPMAILWIIHQRR</sequence>
<keyword evidence="1" id="KW-0472">Membrane</keyword>
<organism evidence="2 3">
    <name type="scientific">Agrobacterium fabrum</name>
    <dbReference type="NCBI Taxonomy" id="1176649"/>
    <lineage>
        <taxon>Bacteria</taxon>
        <taxon>Pseudomonadati</taxon>
        <taxon>Pseudomonadota</taxon>
        <taxon>Alphaproteobacteria</taxon>
        <taxon>Hyphomicrobiales</taxon>
        <taxon>Rhizobiaceae</taxon>
        <taxon>Rhizobium/Agrobacterium group</taxon>
        <taxon>Agrobacterium</taxon>
        <taxon>Agrobacterium tumefaciens complex</taxon>
    </lineage>
</organism>
<dbReference type="RefSeq" id="WP_267884777.1">
    <property type="nucleotide sequence ID" value="NZ_FNEW01000007.1"/>
</dbReference>
<dbReference type="EMBL" id="FNEW01000007">
    <property type="protein sequence ID" value="SDK35241.1"/>
    <property type="molecule type" value="Genomic_DNA"/>
</dbReference>
<evidence type="ECO:0000313" key="2">
    <source>
        <dbReference type="EMBL" id="SDK35241.1"/>
    </source>
</evidence>
<protein>
    <submittedName>
        <fullName evidence="2">Uncharacterized protein</fullName>
    </submittedName>
</protein>
<evidence type="ECO:0000256" key="1">
    <source>
        <dbReference type="SAM" id="Phobius"/>
    </source>
</evidence>
<keyword evidence="1" id="KW-0812">Transmembrane</keyword>
<dbReference type="Proteomes" id="UP000198917">
    <property type="component" value="Unassembled WGS sequence"/>
</dbReference>